<sequence>MLDDVGAKEESLCNRKMPKIYLYAELLLNIRQITVFAILPSSCNESTQIELDADQKRLRLSHGDEEALIELPCSALDNANLKIPTVSTKELSFRLAISGSANLPGRLKPATDNTIPWPALKLTPETQLACGCCGKRLVTDVKVWKDLPSGGWADMMDFWHCHKPTTENGNDASAGSNKGYAASKILGPRAGEGLVDVSYFLLAESDCTGIVAMSSQNLLKCSNCQRFVGVKDPDDGTFRLFKWNIKVQLSDDPTWEEYSVQEIVSAQLLALIEEQATYRFVVYSGNVEEVQEALLLWVFTPDLLYATSTKPPQRAMKIFYTKIKDPSATLEKQNNKTEELQLPNYALEKLQSDLKSSTNMLPPSAQKHQNWTIGLLPRLTHEELTPKAFAAAT</sequence>
<keyword evidence="2" id="KW-1185">Reference proteome</keyword>
<evidence type="ECO:0000313" key="1">
    <source>
        <dbReference type="EMBL" id="KAL2058679.1"/>
    </source>
</evidence>
<dbReference type="Pfam" id="PF09814">
    <property type="entry name" value="HECT_2"/>
    <property type="match status" value="1"/>
</dbReference>
<accession>A0ABR4BLL5</accession>
<protein>
    <recommendedName>
        <fullName evidence="3">Ubiquitin-conjugating enzyme E2C-binding protein</fullName>
    </recommendedName>
</protein>
<dbReference type="Proteomes" id="UP001590951">
    <property type="component" value="Unassembled WGS sequence"/>
</dbReference>
<dbReference type="InterPro" id="IPR019193">
    <property type="entry name" value="UBQ-conj_enz_E2-bd_prot"/>
</dbReference>
<comment type="caution">
    <text evidence="1">The sequence shown here is derived from an EMBL/GenBank/DDBJ whole genome shotgun (WGS) entry which is preliminary data.</text>
</comment>
<gene>
    <name evidence="1" type="ORF">ABVK25_001409</name>
</gene>
<dbReference type="EMBL" id="JBHFEH010000002">
    <property type="protein sequence ID" value="KAL2058679.1"/>
    <property type="molecule type" value="Genomic_DNA"/>
</dbReference>
<dbReference type="PANTHER" id="PTHR31531">
    <property type="entry name" value="E3 UBIQUITIN-PROTEIN LIGASE E3D FAMILY MEMBER"/>
    <property type="match status" value="1"/>
</dbReference>
<proteinExistence type="predicted"/>
<evidence type="ECO:0000313" key="2">
    <source>
        <dbReference type="Proteomes" id="UP001590951"/>
    </source>
</evidence>
<organism evidence="1 2">
    <name type="scientific">Lepraria finkii</name>
    <dbReference type="NCBI Taxonomy" id="1340010"/>
    <lineage>
        <taxon>Eukaryota</taxon>
        <taxon>Fungi</taxon>
        <taxon>Dikarya</taxon>
        <taxon>Ascomycota</taxon>
        <taxon>Pezizomycotina</taxon>
        <taxon>Lecanoromycetes</taxon>
        <taxon>OSLEUM clade</taxon>
        <taxon>Lecanoromycetidae</taxon>
        <taxon>Lecanorales</taxon>
        <taxon>Lecanorineae</taxon>
        <taxon>Stereocaulaceae</taxon>
        <taxon>Lepraria</taxon>
    </lineage>
</organism>
<name>A0ABR4BLL5_9LECA</name>
<evidence type="ECO:0008006" key="3">
    <source>
        <dbReference type="Google" id="ProtNLM"/>
    </source>
</evidence>
<reference evidence="1 2" key="1">
    <citation type="submission" date="2024-09" db="EMBL/GenBank/DDBJ databases">
        <title>Rethinking Asexuality: The Enigmatic Case of Functional Sexual Genes in Lepraria (Stereocaulaceae).</title>
        <authorList>
            <person name="Doellman M."/>
            <person name="Sun Y."/>
            <person name="Barcenas-Pena A."/>
            <person name="Lumbsch H.T."/>
            <person name="Grewe F."/>
        </authorList>
    </citation>
    <scope>NUCLEOTIDE SEQUENCE [LARGE SCALE GENOMIC DNA]</scope>
    <source>
        <strain evidence="1 2">Grewe 0041</strain>
    </source>
</reference>
<dbReference type="PANTHER" id="PTHR31531:SF2">
    <property type="entry name" value="E3 UBIQUITIN-PROTEIN LIGASE E3D"/>
    <property type="match status" value="1"/>
</dbReference>